<dbReference type="AlphaFoldDB" id="A0A7N8YQ23"/>
<feature type="domain" description="C-type lectin" evidence="3">
    <location>
        <begin position="103"/>
        <end position="225"/>
    </location>
</feature>
<dbReference type="InParanoid" id="A0A7N8YQ23"/>
<dbReference type="PANTHER" id="PTHR22803">
    <property type="entry name" value="MANNOSE, PHOSPHOLIPASE, LECTIN RECEPTOR RELATED"/>
    <property type="match status" value="1"/>
</dbReference>
<evidence type="ECO:0000256" key="1">
    <source>
        <dbReference type="ARBA" id="ARBA00022734"/>
    </source>
</evidence>
<dbReference type="GeneTree" id="ENSGT01030000234575"/>
<dbReference type="GO" id="GO:0030246">
    <property type="term" value="F:carbohydrate binding"/>
    <property type="evidence" value="ECO:0007669"/>
    <property type="project" value="UniProtKB-KW"/>
</dbReference>
<proteinExistence type="predicted"/>
<reference evidence="4" key="2">
    <citation type="submission" date="2025-09" db="UniProtKB">
        <authorList>
            <consortium name="Ensembl"/>
        </authorList>
    </citation>
    <scope>IDENTIFICATION</scope>
</reference>
<name>A0A7N8YQ23_9TELE</name>
<dbReference type="InterPro" id="IPR018378">
    <property type="entry name" value="C-type_lectin_CS"/>
</dbReference>
<dbReference type="InterPro" id="IPR001304">
    <property type="entry name" value="C-type_lectin-like"/>
</dbReference>
<keyword evidence="5" id="KW-1185">Reference proteome</keyword>
<keyword evidence="1" id="KW-0430">Lectin</keyword>
<dbReference type="SUPFAM" id="SSF56436">
    <property type="entry name" value="C-type lectin-like"/>
    <property type="match status" value="1"/>
</dbReference>
<dbReference type="Gene3D" id="3.10.100.10">
    <property type="entry name" value="Mannose-Binding Protein A, subunit A"/>
    <property type="match status" value="1"/>
</dbReference>
<dbReference type="InterPro" id="IPR033989">
    <property type="entry name" value="CD209-like_CTLD"/>
</dbReference>
<dbReference type="PROSITE" id="PS00615">
    <property type="entry name" value="C_TYPE_LECTIN_1"/>
    <property type="match status" value="1"/>
</dbReference>
<keyword evidence="2" id="KW-1015">Disulfide bond</keyword>
<dbReference type="PROSITE" id="PS50041">
    <property type="entry name" value="C_TYPE_LECTIN_2"/>
    <property type="match status" value="1"/>
</dbReference>
<reference evidence="4" key="1">
    <citation type="submission" date="2025-08" db="UniProtKB">
        <authorList>
            <consortium name="Ensembl"/>
        </authorList>
    </citation>
    <scope>IDENTIFICATION</scope>
</reference>
<evidence type="ECO:0000313" key="5">
    <source>
        <dbReference type="Proteomes" id="UP000261640"/>
    </source>
</evidence>
<accession>A0A7N8YQ23</accession>
<dbReference type="Pfam" id="PF00059">
    <property type="entry name" value="Lectin_C"/>
    <property type="match status" value="1"/>
</dbReference>
<dbReference type="InterPro" id="IPR016186">
    <property type="entry name" value="C-type_lectin-like/link_sf"/>
</dbReference>
<evidence type="ECO:0000313" key="4">
    <source>
        <dbReference type="Ensembl" id="ENSMAMP00000067080.1"/>
    </source>
</evidence>
<protein>
    <submittedName>
        <fullName evidence="4">C-type lectin domain family 4 member E-like</fullName>
    </submittedName>
</protein>
<dbReference type="InterPro" id="IPR050111">
    <property type="entry name" value="C-type_lectin/snaclec_domain"/>
</dbReference>
<dbReference type="CDD" id="cd03590">
    <property type="entry name" value="CLECT_DC-SIGN_like"/>
    <property type="match status" value="1"/>
</dbReference>
<dbReference type="SMART" id="SM00034">
    <property type="entry name" value="CLECT"/>
    <property type="match status" value="1"/>
</dbReference>
<sequence length="228" mass="25971">MQCSATEVSAVKNNLTELLQASYDKILSLFEERDLLRTISKHMENNLTELRAQLTAMTEKSDWPSKCYISLYTNCLMMKTNLIFSISFFYTEDRCCPAGWKMFGRTCYLLSVDSGSWDKGRQDCRDRGADLVVIDSREEQVFLSDLAPVDTWSWIGLTDKEVEGTWKWIDGSSLTTSYWDANQPDNGGGDPNCGEEDCAHIQTGKKITKNWNDLSCDASLRWICEKMA</sequence>
<evidence type="ECO:0000256" key="2">
    <source>
        <dbReference type="ARBA" id="ARBA00023157"/>
    </source>
</evidence>
<evidence type="ECO:0000259" key="3">
    <source>
        <dbReference type="PROSITE" id="PS50041"/>
    </source>
</evidence>
<dbReference type="Proteomes" id="UP000261640">
    <property type="component" value="Unplaced"/>
</dbReference>
<organism evidence="4 5">
    <name type="scientific">Mastacembelus armatus</name>
    <name type="common">zig-zag eel</name>
    <dbReference type="NCBI Taxonomy" id="205130"/>
    <lineage>
        <taxon>Eukaryota</taxon>
        <taxon>Metazoa</taxon>
        <taxon>Chordata</taxon>
        <taxon>Craniata</taxon>
        <taxon>Vertebrata</taxon>
        <taxon>Euteleostomi</taxon>
        <taxon>Actinopterygii</taxon>
        <taxon>Neopterygii</taxon>
        <taxon>Teleostei</taxon>
        <taxon>Neoteleostei</taxon>
        <taxon>Acanthomorphata</taxon>
        <taxon>Anabantaria</taxon>
        <taxon>Synbranchiformes</taxon>
        <taxon>Mastacembelidae</taxon>
        <taxon>Mastacembelus</taxon>
    </lineage>
</organism>
<dbReference type="InterPro" id="IPR016187">
    <property type="entry name" value="CTDL_fold"/>
</dbReference>
<dbReference type="Ensembl" id="ENSMAMT00000067777.1">
    <property type="protein sequence ID" value="ENSMAMP00000067080.1"/>
    <property type="gene ID" value="ENSMAMG00000027746.1"/>
</dbReference>